<protein>
    <submittedName>
        <fullName evidence="2">TIR domain-containing protein</fullName>
    </submittedName>
</protein>
<accession>A0A1H9RDA6</accession>
<dbReference type="InterPro" id="IPR000157">
    <property type="entry name" value="TIR_dom"/>
</dbReference>
<dbReference type="SUPFAM" id="SSF52200">
    <property type="entry name" value="Toll/Interleukin receptor TIR domain"/>
    <property type="match status" value="1"/>
</dbReference>
<evidence type="ECO:0000313" key="3">
    <source>
        <dbReference type="Proteomes" id="UP000199352"/>
    </source>
</evidence>
<organism evidence="2 3">
    <name type="scientific">Lentzea xinjiangensis</name>
    <dbReference type="NCBI Taxonomy" id="402600"/>
    <lineage>
        <taxon>Bacteria</taxon>
        <taxon>Bacillati</taxon>
        <taxon>Actinomycetota</taxon>
        <taxon>Actinomycetes</taxon>
        <taxon>Pseudonocardiales</taxon>
        <taxon>Pseudonocardiaceae</taxon>
        <taxon>Lentzea</taxon>
    </lineage>
</organism>
<name>A0A1H9RDA6_9PSEU</name>
<dbReference type="InterPro" id="IPR035897">
    <property type="entry name" value="Toll_tir_struct_dom_sf"/>
</dbReference>
<dbReference type="AlphaFoldDB" id="A0A1H9RDA6"/>
<proteinExistence type="predicted"/>
<dbReference type="STRING" id="402600.SAMN05216188_11491"/>
<evidence type="ECO:0000313" key="2">
    <source>
        <dbReference type="EMBL" id="SER70706.1"/>
    </source>
</evidence>
<dbReference type="EMBL" id="FOFR01000014">
    <property type="protein sequence ID" value="SER70706.1"/>
    <property type="molecule type" value="Genomic_DNA"/>
</dbReference>
<dbReference type="OrthoDB" id="9150238at2"/>
<gene>
    <name evidence="2" type="ORF">SAMN05216188_11491</name>
</gene>
<dbReference type="GO" id="GO:0007165">
    <property type="term" value="P:signal transduction"/>
    <property type="evidence" value="ECO:0007669"/>
    <property type="project" value="InterPro"/>
</dbReference>
<dbReference type="Gene3D" id="3.40.50.10140">
    <property type="entry name" value="Toll/interleukin-1 receptor homology (TIR) domain"/>
    <property type="match status" value="1"/>
</dbReference>
<dbReference type="PROSITE" id="PS50104">
    <property type="entry name" value="TIR"/>
    <property type="match status" value="1"/>
</dbReference>
<dbReference type="Proteomes" id="UP000199352">
    <property type="component" value="Unassembled WGS sequence"/>
</dbReference>
<keyword evidence="3" id="KW-1185">Reference proteome</keyword>
<feature type="domain" description="TIR" evidence="1">
    <location>
        <begin position="3"/>
        <end position="168"/>
    </location>
</feature>
<reference evidence="3" key="1">
    <citation type="submission" date="2016-10" db="EMBL/GenBank/DDBJ databases">
        <authorList>
            <person name="Varghese N."/>
            <person name="Submissions S."/>
        </authorList>
    </citation>
    <scope>NUCLEOTIDE SEQUENCE [LARGE SCALE GENOMIC DNA]</scope>
    <source>
        <strain evidence="3">CGMCC 4.3525</strain>
    </source>
</reference>
<evidence type="ECO:0000259" key="1">
    <source>
        <dbReference type="PROSITE" id="PS50104"/>
    </source>
</evidence>
<dbReference type="SMART" id="SM00255">
    <property type="entry name" value="TIR"/>
    <property type="match status" value="1"/>
</dbReference>
<sequence>MGYEYDVFLSYTRRGGGDVWVKEHFYRALKEWLGNEMDKDPDIFVDWNQETGVAWPTNLERALLRSKVMVAVFSPPYFRSPWCRAEWESMLHRHEKLGYGSADHPRQLVLPVRYADGRHYPPEAQATQQADFTAWNKPLAYEVYSRSASYEHFLTAVQQLAKEVAERIEYAPPWDPQWRVVRPALDPASLPPGPLPRL</sequence>
<dbReference type="RefSeq" id="WP_089955503.1">
    <property type="nucleotide sequence ID" value="NZ_FOFR01000014.1"/>
</dbReference>
<dbReference type="Pfam" id="PF13676">
    <property type="entry name" value="TIR_2"/>
    <property type="match status" value="1"/>
</dbReference>